<comment type="similarity">
    <text evidence="1">Belongs to the amidase family.</text>
</comment>
<dbReference type="EMBL" id="SJDL01000006">
    <property type="protein sequence ID" value="TBW57954.1"/>
    <property type="molecule type" value="Genomic_DNA"/>
</dbReference>
<protein>
    <submittedName>
        <fullName evidence="3">Amidase</fullName>
        <ecNumber evidence="3">3.5.1.4</ecNumber>
    </submittedName>
</protein>
<feature type="domain" description="Amidase" evidence="2">
    <location>
        <begin position="39"/>
        <end position="458"/>
    </location>
</feature>
<dbReference type="PANTHER" id="PTHR11895:SF7">
    <property type="entry name" value="GLUTAMYL-TRNA(GLN) AMIDOTRANSFERASE SUBUNIT A, MITOCHONDRIAL"/>
    <property type="match status" value="1"/>
</dbReference>
<dbReference type="PROSITE" id="PS00571">
    <property type="entry name" value="AMIDASES"/>
    <property type="match status" value="1"/>
</dbReference>
<dbReference type="RefSeq" id="WP_131479948.1">
    <property type="nucleotide sequence ID" value="NZ_SJDL01000006.1"/>
</dbReference>
<dbReference type="Gene3D" id="3.90.1300.10">
    <property type="entry name" value="Amidase signature (AS) domain"/>
    <property type="match status" value="1"/>
</dbReference>
<evidence type="ECO:0000259" key="2">
    <source>
        <dbReference type="Pfam" id="PF01425"/>
    </source>
</evidence>
<dbReference type="GO" id="GO:0004040">
    <property type="term" value="F:amidase activity"/>
    <property type="evidence" value="ECO:0007669"/>
    <property type="project" value="UniProtKB-EC"/>
</dbReference>
<name>A0ABY1ZNP1_9GAMM</name>
<evidence type="ECO:0000313" key="4">
    <source>
        <dbReference type="Proteomes" id="UP000313645"/>
    </source>
</evidence>
<dbReference type="PANTHER" id="PTHR11895">
    <property type="entry name" value="TRANSAMIDASE"/>
    <property type="match status" value="1"/>
</dbReference>
<keyword evidence="3" id="KW-0378">Hydrolase</keyword>
<accession>A0ABY1ZNP1</accession>
<sequence>MTAQERPTPIHAFTDDALGKHDATALAALIRRGDISAREAVNAAIQRAQAVEPQLHGIATPDYENARRQAACTGNGVFAGVPTLIKDNTDVRGLPTGHGSLAVRSGPASHTNAFAQQFLAQGLISIGKSTLPEFGFNASTEPAHTEATRNPWNPAYSSGASSGGSAALVAAGVVPIAHANDGGGSIRIPAACCGLVGLKPTRGRLVDGEAARALPINIIGEGVVTRTVRDTANFLAGAERYHQNRRLPPVGEVLGPGKRRLRIGLVLDSVTGEATDPQTRQAVEATARLLAGQGHAVMPVDVPVAASFADDFAHYWSSLAFLMTRFGHRILDRNFQPEHVDGLTRGLADRFRRQLHRAPGVLWRLYRSRKQYAEGLERMGVDVVLSPALAHTTPKLGYLSPDQPFETLFARLRRYVAFTPLANASGAPAISLPGGRTADNLPIAVHLSARHGGERDLLELAFELEAVAPWPSLATAESPIRSQLDKPA</sequence>
<organism evidence="3 4">
    <name type="scientific">Marinobacter halodurans</name>
    <dbReference type="NCBI Taxonomy" id="2528979"/>
    <lineage>
        <taxon>Bacteria</taxon>
        <taxon>Pseudomonadati</taxon>
        <taxon>Pseudomonadota</taxon>
        <taxon>Gammaproteobacteria</taxon>
        <taxon>Pseudomonadales</taxon>
        <taxon>Marinobacteraceae</taxon>
        <taxon>Marinobacter</taxon>
    </lineage>
</organism>
<dbReference type="EC" id="3.5.1.4" evidence="3"/>
<dbReference type="Pfam" id="PF01425">
    <property type="entry name" value="Amidase"/>
    <property type="match status" value="1"/>
</dbReference>
<keyword evidence="4" id="KW-1185">Reference proteome</keyword>
<dbReference type="NCBIfam" id="NF005899">
    <property type="entry name" value="PRK07869.1"/>
    <property type="match status" value="1"/>
</dbReference>
<dbReference type="SUPFAM" id="SSF75304">
    <property type="entry name" value="Amidase signature (AS) enzymes"/>
    <property type="match status" value="1"/>
</dbReference>
<gene>
    <name evidence="3" type="ORF">EZI54_05745</name>
</gene>
<dbReference type="InterPro" id="IPR023631">
    <property type="entry name" value="Amidase_dom"/>
</dbReference>
<reference evidence="3 4" key="1">
    <citation type="submission" date="2019-02" db="EMBL/GenBank/DDBJ databases">
        <title>Marinobacter halodurans sp. nov., a marine bacterium isolated from sea tidal flat.</title>
        <authorList>
            <person name="Yoo Y."/>
            <person name="Lee D.W."/>
            <person name="Kim B.S."/>
            <person name="Kim J.-J."/>
        </authorList>
    </citation>
    <scope>NUCLEOTIDE SEQUENCE [LARGE SCALE GENOMIC DNA]</scope>
    <source>
        <strain evidence="3 4">YJ-S3-2</strain>
    </source>
</reference>
<dbReference type="InterPro" id="IPR036928">
    <property type="entry name" value="AS_sf"/>
</dbReference>
<evidence type="ECO:0000313" key="3">
    <source>
        <dbReference type="EMBL" id="TBW57954.1"/>
    </source>
</evidence>
<dbReference type="InterPro" id="IPR000120">
    <property type="entry name" value="Amidase"/>
</dbReference>
<evidence type="ECO:0000256" key="1">
    <source>
        <dbReference type="ARBA" id="ARBA00009199"/>
    </source>
</evidence>
<dbReference type="Proteomes" id="UP000313645">
    <property type="component" value="Unassembled WGS sequence"/>
</dbReference>
<dbReference type="InterPro" id="IPR020556">
    <property type="entry name" value="Amidase_CS"/>
</dbReference>
<comment type="caution">
    <text evidence="3">The sequence shown here is derived from an EMBL/GenBank/DDBJ whole genome shotgun (WGS) entry which is preliminary data.</text>
</comment>
<proteinExistence type="inferred from homology"/>